<gene>
    <name evidence="1" type="ORF">FXB40_36335</name>
</gene>
<dbReference type="EMBL" id="VSSS01000061">
    <property type="protein sequence ID" value="TYL89369.1"/>
    <property type="molecule type" value="Genomic_DNA"/>
</dbReference>
<dbReference type="Proteomes" id="UP000324758">
    <property type="component" value="Unassembled WGS sequence"/>
</dbReference>
<evidence type="ECO:0000313" key="1">
    <source>
        <dbReference type="EMBL" id="TYL89369.1"/>
    </source>
</evidence>
<accession>A0A5D3K2C7</accession>
<dbReference type="RefSeq" id="WP_148777082.1">
    <property type="nucleotide sequence ID" value="NZ_VSSS01000061.1"/>
</dbReference>
<dbReference type="AlphaFoldDB" id="A0A5D3K2C7"/>
<evidence type="ECO:0000313" key="2">
    <source>
        <dbReference type="Proteomes" id="UP000324758"/>
    </source>
</evidence>
<proteinExistence type="predicted"/>
<comment type="caution">
    <text evidence="1">The sequence shown here is derived from an EMBL/GenBank/DDBJ whole genome shotgun (WGS) entry which is preliminary data.</text>
</comment>
<dbReference type="OrthoDB" id="10012012at2"/>
<organism evidence="1 2">
    <name type="scientific">Bradyrhizobium rifense</name>
    <dbReference type="NCBI Taxonomy" id="515499"/>
    <lineage>
        <taxon>Bacteria</taxon>
        <taxon>Pseudomonadati</taxon>
        <taxon>Pseudomonadota</taxon>
        <taxon>Alphaproteobacteria</taxon>
        <taxon>Hyphomicrobiales</taxon>
        <taxon>Nitrobacteraceae</taxon>
        <taxon>Bradyrhizobium</taxon>
    </lineage>
</organism>
<protein>
    <submittedName>
        <fullName evidence="1">Uncharacterized protein</fullName>
    </submittedName>
</protein>
<sequence length="433" mass="46944">MRHCDTDLSPAGRNRLPRAEQGISRCTAGAIPFSPLQPLGIDASNAQNSGAELRGGTSLPQTRKVWQAQIEYPLNTLTQVTWNCASEVIGTGAHEDNPDFKLFLISDEITLNVAIPDNALFWVRLAQKDPTGAAGLLCQDIGNLQSNIPRSFNKALRETNCAADASLLTNPVMQDPTLGFWAFTGNGLIYGSSAAQWASVRPLAILGQSRKPAFSLWGDSRVCGIGDTFDGVRDDRGEVERSIGAAYAYINLAIPGQPLADVSGTFAKYPNDVFPSMVPHFGLGQYTTNLIEDLGGRDCINDAGDDKFMENFWKNKTTLWNGWTSLRKSAQSLSALTFPFAPSEAKAANDLIKAVVDTLRAGVTWQNDHRLSDQDPLNPQVRVLDVASIVSKNGSNYDWSCTNYAAEDNLHESQTGCLAIAESGIIDPYALTR</sequence>
<reference evidence="1 2" key="1">
    <citation type="submission" date="2019-08" db="EMBL/GenBank/DDBJ databases">
        <title>Bradyrhizobium hipponensis sp. nov., a rhizobium isolated from a Lupinus angustifolius root nodule in Tunisia.</title>
        <authorList>
            <person name="Off K."/>
            <person name="Rejili M."/>
            <person name="Mars M."/>
            <person name="Brachmann A."/>
            <person name="Marin M."/>
        </authorList>
    </citation>
    <scope>NUCLEOTIDE SEQUENCE [LARGE SCALE GENOMIC DNA]</scope>
    <source>
        <strain evidence="1 2">CTAW71</strain>
    </source>
</reference>
<keyword evidence="2" id="KW-1185">Reference proteome</keyword>
<name>A0A5D3K2C7_9BRAD</name>